<dbReference type="GO" id="GO:0007165">
    <property type="term" value="P:signal transduction"/>
    <property type="evidence" value="ECO:0007669"/>
    <property type="project" value="UniProtKB-KW"/>
</dbReference>
<reference evidence="5 6" key="1">
    <citation type="journal article" date="2016" name="Sci. Rep.">
        <title>Complete genome sequence and transcriptomic analysis of a novel marine strain Bacillus weihaiensis reveals the mechanism of brown algae degradation.</title>
        <authorList>
            <person name="Zhu Y."/>
            <person name="Chen P."/>
            <person name="Bao Y."/>
            <person name="Men Y."/>
            <person name="Zeng Y."/>
            <person name="Yang J."/>
            <person name="Sun J."/>
            <person name="Sun Y."/>
        </authorList>
    </citation>
    <scope>NUCLEOTIDE SEQUENCE [LARGE SCALE GENOMIC DNA]</scope>
    <source>
        <strain evidence="5 6">Alg07</strain>
    </source>
</reference>
<feature type="transmembrane region" description="Helical" evidence="3">
    <location>
        <begin position="114"/>
        <end position="132"/>
    </location>
</feature>
<feature type="transmembrane region" description="Helical" evidence="3">
    <location>
        <begin position="17"/>
        <end position="36"/>
    </location>
</feature>
<keyword evidence="3" id="KW-0472">Membrane</keyword>
<evidence type="ECO:0000256" key="2">
    <source>
        <dbReference type="PROSITE-ProRule" id="PRU00284"/>
    </source>
</evidence>
<keyword evidence="6" id="KW-1185">Reference proteome</keyword>
<evidence type="ECO:0000313" key="5">
    <source>
        <dbReference type="EMBL" id="APH06358.1"/>
    </source>
</evidence>
<evidence type="ECO:0000256" key="1">
    <source>
        <dbReference type="ARBA" id="ARBA00023224"/>
    </source>
</evidence>
<keyword evidence="1 2" id="KW-0807">Transducer</keyword>
<keyword evidence="3" id="KW-1133">Transmembrane helix</keyword>
<dbReference type="RefSeq" id="WP_072581157.1">
    <property type="nucleotide sequence ID" value="NZ_CP016020.1"/>
</dbReference>
<feature type="domain" description="Methyl-accepting transducer" evidence="4">
    <location>
        <begin position="210"/>
        <end position="467"/>
    </location>
</feature>
<dbReference type="Proteomes" id="UP000181936">
    <property type="component" value="Chromosome"/>
</dbReference>
<feature type="transmembrane region" description="Helical" evidence="3">
    <location>
        <begin position="144"/>
        <end position="164"/>
    </location>
</feature>
<feature type="transmembrane region" description="Helical" evidence="3">
    <location>
        <begin position="43"/>
        <end position="60"/>
    </location>
</feature>
<dbReference type="Gene3D" id="1.10.287.950">
    <property type="entry name" value="Methyl-accepting chemotaxis protein"/>
    <property type="match status" value="1"/>
</dbReference>
<dbReference type="SMART" id="SM00283">
    <property type="entry name" value="MA"/>
    <property type="match status" value="1"/>
</dbReference>
<dbReference type="PROSITE" id="PS50111">
    <property type="entry name" value="CHEMOTAXIS_TRANSDUC_2"/>
    <property type="match status" value="1"/>
</dbReference>
<protein>
    <recommendedName>
        <fullName evidence="4">Methyl-accepting transducer domain-containing protein</fullName>
    </recommendedName>
</protein>
<dbReference type="SUPFAM" id="SSF58104">
    <property type="entry name" value="Methyl-accepting chemotaxis protein (MCP) signaling domain"/>
    <property type="match status" value="1"/>
</dbReference>
<evidence type="ECO:0000256" key="3">
    <source>
        <dbReference type="SAM" id="Phobius"/>
    </source>
</evidence>
<sequence>MNAIGQLVTGDIKRKNTLMFITFSIATLLAMSKTFFVGDIDKGIFYSIELLAFTLTFFIFQKLLKRPILFPYVGIVLIYLFIISSLFIFAPNAEIILITIFLTLISSIHMKRDVFIVGYTLGFITMVLSFLFKEEKDVALNTIYASSMIIYLLMAITLGVVIFLNSKQFKQLQLFVKEAEEETKLKNQQKQHLEENVSGIIEAITKVNQQVQSGLDVQKDMQSAIQEMASGSQAQSGQISDISVNAKESMESMTQLHIVSADLKTEAEVASETIGESESFATELHHDMNELKEMISQVDEAFNLLTITVTEMNTLTNSIKDITDQTGLLALNASIEAARAGESGKGFSVVATEIRKLADVTRATTEKINTNLQTLNNSNEKAVAKLTESHAYINKGVTSTGKVSASIHSVKMTLDHLSGEFDRFTKLSETVKKQSENVEMSTNELASIIEQSSAGLEEMSATVENLTEEHHRIADWMKDTAKKAANIKETNLHRK</sequence>
<organism evidence="5 6">
    <name type="scientific">Bacillus weihaiensis</name>
    <dbReference type="NCBI Taxonomy" id="1547283"/>
    <lineage>
        <taxon>Bacteria</taxon>
        <taxon>Bacillati</taxon>
        <taxon>Bacillota</taxon>
        <taxon>Bacilli</taxon>
        <taxon>Bacillales</taxon>
        <taxon>Bacillaceae</taxon>
        <taxon>Bacillus</taxon>
    </lineage>
</organism>
<accession>A0A1L3MVJ4</accession>
<gene>
    <name evidence="5" type="ORF">A9C19_17380</name>
</gene>
<dbReference type="PANTHER" id="PTHR32089:SF112">
    <property type="entry name" value="LYSOZYME-LIKE PROTEIN-RELATED"/>
    <property type="match status" value="1"/>
</dbReference>
<dbReference type="STRING" id="1547283.A9C19_17380"/>
<evidence type="ECO:0000259" key="4">
    <source>
        <dbReference type="PROSITE" id="PS50111"/>
    </source>
</evidence>
<name>A0A1L3MVJ4_9BACI</name>
<dbReference type="KEGG" id="bwh:A9C19_17380"/>
<dbReference type="InterPro" id="IPR004089">
    <property type="entry name" value="MCPsignal_dom"/>
</dbReference>
<dbReference type="EMBL" id="CP016020">
    <property type="protein sequence ID" value="APH06358.1"/>
    <property type="molecule type" value="Genomic_DNA"/>
</dbReference>
<dbReference type="AlphaFoldDB" id="A0A1L3MVJ4"/>
<dbReference type="OrthoDB" id="242546at2"/>
<keyword evidence="3" id="KW-0812">Transmembrane</keyword>
<evidence type="ECO:0000313" key="6">
    <source>
        <dbReference type="Proteomes" id="UP000181936"/>
    </source>
</evidence>
<dbReference type="GO" id="GO:0016020">
    <property type="term" value="C:membrane"/>
    <property type="evidence" value="ECO:0007669"/>
    <property type="project" value="InterPro"/>
</dbReference>
<proteinExistence type="predicted"/>
<feature type="transmembrane region" description="Helical" evidence="3">
    <location>
        <begin position="72"/>
        <end position="102"/>
    </location>
</feature>
<dbReference type="PANTHER" id="PTHR32089">
    <property type="entry name" value="METHYL-ACCEPTING CHEMOTAXIS PROTEIN MCPB"/>
    <property type="match status" value="1"/>
</dbReference>
<dbReference type="Pfam" id="PF00015">
    <property type="entry name" value="MCPsignal"/>
    <property type="match status" value="1"/>
</dbReference>